<reference evidence="2" key="2">
    <citation type="submission" date="2015-01" db="EMBL/GenBank/DDBJ databases">
        <title>Evolutionary Origins and Diversification of the Mycorrhizal Mutualists.</title>
        <authorList>
            <consortium name="DOE Joint Genome Institute"/>
            <consortium name="Mycorrhizal Genomics Consortium"/>
            <person name="Kohler A."/>
            <person name="Kuo A."/>
            <person name="Nagy L.G."/>
            <person name="Floudas D."/>
            <person name="Copeland A."/>
            <person name="Barry K.W."/>
            <person name="Cichocki N."/>
            <person name="Veneault-Fourrey C."/>
            <person name="LaButti K."/>
            <person name="Lindquist E.A."/>
            <person name="Lipzen A."/>
            <person name="Lundell T."/>
            <person name="Morin E."/>
            <person name="Murat C."/>
            <person name="Riley R."/>
            <person name="Ohm R."/>
            <person name="Sun H."/>
            <person name="Tunlid A."/>
            <person name="Henrissat B."/>
            <person name="Grigoriev I.V."/>
            <person name="Hibbett D.S."/>
            <person name="Martin F."/>
        </authorList>
    </citation>
    <scope>NUCLEOTIDE SEQUENCE [LARGE SCALE GENOMIC DNA]</scope>
    <source>
        <strain evidence="2">LaAM-08-1</strain>
    </source>
</reference>
<dbReference type="Pfam" id="PF18759">
    <property type="entry name" value="Plavaka"/>
    <property type="match status" value="1"/>
</dbReference>
<name>A0A0C9X0M8_9AGAR</name>
<dbReference type="Proteomes" id="UP000054477">
    <property type="component" value="Unassembled WGS sequence"/>
</dbReference>
<keyword evidence="2" id="KW-1185">Reference proteome</keyword>
<protein>
    <submittedName>
        <fullName evidence="1">Uncharacterized protein</fullName>
    </submittedName>
</protein>
<reference evidence="1 2" key="1">
    <citation type="submission" date="2014-04" db="EMBL/GenBank/DDBJ databases">
        <authorList>
            <consortium name="DOE Joint Genome Institute"/>
            <person name="Kuo A."/>
            <person name="Kohler A."/>
            <person name="Nagy L.G."/>
            <person name="Floudas D."/>
            <person name="Copeland A."/>
            <person name="Barry K.W."/>
            <person name="Cichocki N."/>
            <person name="Veneault-Fourrey C."/>
            <person name="LaButti K."/>
            <person name="Lindquist E.A."/>
            <person name="Lipzen A."/>
            <person name="Lundell T."/>
            <person name="Morin E."/>
            <person name="Murat C."/>
            <person name="Sun H."/>
            <person name="Tunlid A."/>
            <person name="Henrissat B."/>
            <person name="Grigoriev I.V."/>
            <person name="Hibbett D.S."/>
            <person name="Martin F."/>
            <person name="Nordberg H.P."/>
            <person name="Cantor M.N."/>
            <person name="Hua S.X."/>
        </authorList>
    </citation>
    <scope>NUCLEOTIDE SEQUENCE [LARGE SCALE GENOMIC DNA]</scope>
    <source>
        <strain evidence="1 2">LaAM-08-1</strain>
    </source>
</reference>
<evidence type="ECO:0000313" key="1">
    <source>
        <dbReference type="EMBL" id="KIJ90122.1"/>
    </source>
</evidence>
<proteinExistence type="predicted"/>
<accession>A0A0C9X0M8</accession>
<evidence type="ECO:0000313" key="2">
    <source>
        <dbReference type="Proteomes" id="UP000054477"/>
    </source>
</evidence>
<dbReference type="HOGENOM" id="CLU_002498_4_0_1"/>
<sequence>MAHCQREFLHAQWKILLDDEFMDAYENGIVIMCCDGIARCFYLRIFSYAADYPEKVLLTTIRNMGGRPCPRCLIPKGHIHLVGTECDKVQRKLSARTNDNVYQEKIREAQALIYGKNWAVESAPVQRILKPQSLVPTLNAFSERFPNFLFNFFEIFHVDFMHEVELGVWRALFLHLLRILDTVAGATDILDFRFCATPTFGRDSIRRFSSNISELKKLGARDYENLLQSLTAFFQSHTIPSF</sequence>
<dbReference type="STRING" id="1095629.A0A0C9X0M8"/>
<dbReference type="EMBL" id="KN839278">
    <property type="protein sequence ID" value="KIJ90122.1"/>
    <property type="molecule type" value="Genomic_DNA"/>
</dbReference>
<gene>
    <name evidence="1" type="ORF">K443DRAFT_15498</name>
</gene>
<dbReference type="InterPro" id="IPR041078">
    <property type="entry name" value="Plavaka"/>
</dbReference>
<dbReference type="AlphaFoldDB" id="A0A0C9X0M8"/>
<dbReference type="OrthoDB" id="3208495at2759"/>
<organism evidence="1 2">
    <name type="scientific">Laccaria amethystina LaAM-08-1</name>
    <dbReference type="NCBI Taxonomy" id="1095629"/>
    <lineage>
        <taxon>Eukaryota</taxon>
        <taxon>Fungi</taxon>
        <taxon>Dikarya</taxon>
        <taxon>Basidiomycota</taxon>
        <taxon>Agaricomycotina</taxon>
        <taxon>Agaricomycetes</taxon>
        <taxon>Agaricomycetidae</taxon>
        <taxon>Agaricales</taxon>
        <taxon>Agaricineae</taxon>
        <taxon>Hydnangiaceae</taxon>
        <taxon>Laccaria</taxon>
    </lineage>
</organism>